<evidence type="ECO:0000256" key="3">
    <source>
        <dbReference type="ARBA" id="ARBA00023136"/>
    </source>
</evidence>
<sequence>MKKSYSFFLFIIYLLTGIGTALLLLVCISWLTDMQLGSRESLLGASIGVGLLLGSVNFVIFHFFVQHLAKHFRSVLQQVREGDFSARTSLKSYDVIGELADDVNKAIELLEKTKTQIQCDDLTGLPNRQYLHEYFIKNRERTAPGKMAFLFFDLDKFKQINDRFGHDIGDQVLIEVGKRVQDSLEEGEALVRLSGDEFLLVSPLRNEGDIPQLANRLTRQFQKPFQIGQVRIPVNLSIGVSVYPNHGTELTELLKKADFAMYEAKNNHRHQYRLYREQMLKTSKLSNY</sequence>
<dbReference type="PANTHER" id="PTHR46663:SF2">
    <property type="entry name" value="GGDEF DOMAIN-CONTAINING PROTEIN"/>
    <property type="match status" value="1"/>
</dbReference>
<accession>A0A1Q2L306</accession>
<keyword evidence="2" id="KW-1003">Cell membrane</keyword>
<dbReference type="GO" id="GO:0007165">
    <property type="term" value="P:signal transduction"/>
    <property type="evidence" value="ECO:0007669"/>
    <property type="project" value="InterPro"/>
</dbReference>
<evidence type="ECO:0000259" key="6">
    <source>
        <dbReference type="PROSITE" id="PS50887"/>
    </source>
</evidence>
<evidence type="ECO:0000256" key="2">
    <source>
        <dbReference type="ARBA" id="ARBA00022475"/>
    </source>
</evidence>
<dbReference type="InterPro" id="IPR029787">
    <property type="entry name" value="Nucleotide_cyclase"/>
</dbReference>
<dbReference type="InterPro" id="IPR003660">
    <property type="entry name" value="HAMP_dom"/>
</dbReference>
<evidence type="ECO:0000313" key="7">
    <source>
        <dbReference type="EMBL" id="AQQ54744.1"/>
    </source>
</evidence>
<dbReference type="InterPro" id="IPR000160">
    <property type="entry name" value="GGDEF_dom"/>
</dbReference>
<dbReference type="Pfam" id="PF00990">
    <property type="entry name" value="GGDEF"/>
    <property type="match status" value="1"/>
</dbReference>
<feature type="domain" description="GGDEF" evidence="6">
    <location>
        <begin position="145"/>
        <end position="277"/>
    </location>
</feature>
<dbReference type="SMART" id="SM00267">
    <property type="entry name" value="GGDEF"/>
    <property type="match status" value="1"/>
</dbReference>
<name>A0A1Q2L306_9BACL</name>
<evidence type="ECO:0008006" key="9">
    <source>
        <dbReference type="Google" id="ProtNLM"/>
    </source>
</evidence>
<evidence type="ECO:0000256" key="1">
    <source>
        <dbReference type="ARBA" id="ARBA00004236"/>
    </source>
</evidence>
<dbReference type="InterPro" id="IPR043128">
    <property type="entry name" value="Rev_trsase/Diguanyl_cyclase"/>
</dbReference>
<keyword evidence="8" id="KW-1185">Reference proteome</keyword>
<dbReference type="GO" id="GO:0005886">
    <property type="term" value="C:plasma membrane"/>
    <property type="evidence" value="ECO:0007669"/>
    <property type="project" value="UniProtKB-SubCell"/>
</dbReference>
<dbReference type="EMBL" id="CP019640">
    <property type="protein sequence ID" value="AQQ54744.1"/>
    <property type="molecule type" value="Genomic_DNA"/>
</dbReference>
<comment type="subcellular location">
    <subcellularLocation>
        <location evidence="1">Cell membrane</location>
    </subcellularLocation>
</comment>
<dbReference type="AlphaFoldDB" id="A0A1Q2L306"/>
<dbReference type="InterPro" id="IPR052163">
    <property type="entry name" value="DGC-Regulatory_Protein"/>
</dbReference>
<protein>
    <recommendedName>
        <fullName evidence="9">GGDEF domain-containing protein</fullName>
    </recommendedName>
</protein>
<dbReference type="CDD" id="cd01949">
    <property type="entry name" value="GGDEF"/>
    <property type="match status" value="1"/>
</dbReference>
<keyword evidence="4" id="KW-0812">Transmembrane</keyword>
<organism evidence="7 8">
    <name type="scientific">Planococcus lenghuensis</name>
    <dbReference type="NCBI Taxonomy" id="2213202"/>
    <lineage>
        <taxon>Bacteria</taxon>
        <taxon>Bacillati</taxon>
        <taxon>Bacillota</taxon>
        <taxon>Bacilli</taxon>
        <taxon>Bacillales</taxon>
        <taxon>Caryophanaceae</taxon>
        <taxon>Planococcus</taxon>
    </lineage>
</organism>
<keyword evidence="3 4" id="KW-0472">Membrane</keyword>
<dbReference type="NCBIfam" id="TIGR00254">
    <property type="entry name" value="GGDEF"/>
    <property type="match status" value="1"/>
</dbReference>
<dbReference type="PROSITE" id="PS50887">
    <property type="entry name" value="GGDEF"/>
    <property type="match status" value="1"/>
</dbReference>
<evidence type="ECO:0000259" key="5">
    <source>
        <dbReference type="PROSITE" id="PS50885"/>
    </source>
</evidence>
<evidence type="ECO:0000256" key="4">
    <source>
        <dbReference type="SAM" id="Phobius"/>
    </source>
</evidence>
<dbReference type="CDD" id="cd06225">
    <property type="entry name" value="HAMP"/>
    <property type="match status" value="1"/>
</dbReference>
<keyword evidence="4" id="KW-1133">Transmembrane helix</keyword>
<feature type="transmembrane region" description="Helical" evidence="4">
    <location>
        <begin position="43"/>
        <end position="65"/>
    </location>
</feature>
<dbReference type="Proteomes" id="UP000188184">
    <property type="component" value="Chromosome"/>
</dbReference>
<evidence type="ECO:0000313" key="8">
    <source>
        <dbReference type="Proteomes" id="UP000188184"/>
    </source>
</evidence>
<dbReference type="Gene3D" id="3.30.70.270">
    <property type="match status" value="1"/>
</dbReference>
<dbReference type="PANTHER" id="PTHR46663">
    <property type="entry name" value="DIGUANYLATE CYCLASE DGCT-RELATED"/>
    <property type="match status" value="1"/>
</dbReference>
<dbReference type="PROSITE" id="PS50885">
    <property type="entry name" value="HAMP"/>
    <property type="match status" value="1"/>
</dbReference>
<proteinExistence type="predicted"/>
<dbReference type="OrthoDB" id="69083at2"/>
<reference evidence="7 8" key="1">
    <citation type="submission" date="2017-02" db="EMBL/GenBank/DDBJ databases">
        <title>The complete genomic sequence of a novel cold adapted crude oil-degrading bacterium Planococcus qaidamina Y42.</title>
        <authorList>
            <person name="Yang R."/>
        </authorList>
    </citation>
    <scope>NUCLEOTIDE SEQUENCE [LARGE SCALE GENOMIC DNA]</scope>
    <source>
        <strain evidence="7 8">Y42</strain>
    </source>
</reference>
<dbReference type="RefSeq" id="WP_077590644.1">
    <property type="nucleotide sequence ID" value="NZ_CP019640.1"/>
</dbReference>
<gene>
    <name evidence="7" type="ORF">B0X71_17635</name>
</gene>
<dbReference type="KEGG" id="pmar:B0X71_17635"/>
<feature type="domain" description="HAMP" evidence="5">
    <location>
        <begin position="70"/>
        <end position="115"/>
    </location>
</feature>
<dbReference type="SUPFAM" id="SSF55073">
    <property type="entry name" value="Nucleotide cyclase"/>
    <property type="match status" value="1"/>
</dbReference>
<feature type="transmembrane region" description="Helical" evidence="4">
    <location>
        <begin position="7"/>
        <end position="31"/>
    </location>
</feature>